<sequence length="105" mass="11530">MGANEFETAVQRLITQVGHWEASRWNAPAAAGDTTRAEAVRKLVQQLADAAADAEQRRRRPIPRLADTVLPDQLRVMADDLLIAEPPDDVLSSATEAVSRTRTQL</sequence>
<keyword evidence="2" id="KW-1185">Reference proteome</keyword>
<reference evidence="1" key="1">
    <citation type="submission" date="2021-01" db="EMBL/GenBank/DDBJ databases">
        <title>Whole genome shotgun sequence of Actinoplanes nipponensis NBRC 14063.</title>
        <authorList>
            <person name="Komaki H."/>
            <person name="Tamura T."/>
        </authorList>
    </citation>
    <scope>NUCLEOTIDE SEQUENCE</scope>
    <source>
        <strain evidence="1">NBRC 14063</strain>
    </source>
</reference>
<dbReference type="RefSeq" id="WP_239130726.1">
    <property type="nucleotide sequence ID" value="NZ_BAAAYJ010000015.1"/>
</dbReference>
<comment type="caution">
    <text evidence="1">The sequence shown here is derived from an EMBL/GenBank/DDBJ whole genome shotgun (WGS) entry which is preliminary data.</text>
</comment>
<proteinExistence type="predicted"/>
<accession>A0A919MPP3</accession>
<dbReference type="EMBL" id="BOMQ01000066">
    <property type="protein sequence ID" value="GIE52282.1"/>
    <property type="molecule type" value="Genomic_DNA"/>
</dbReference>
<organism evidence="1 2">
    <name type="scientific">Actinoplanes nipponensis</name>
    <dbReference type="NCBI Taxonomy" id="135950"/>
    <lineage>
        <taxon>Bacteria</taxon>
        <taxon>Bacillati</taxon>
        <taxon>Actinomycetota</taxon>
        <taxon>Actinomycetes</taxon>
        <taxon>Micromonosporales</taxon>
        <taxon>Micromonosporaceae</taxon>
        <taxon>Actinoplanes</taxon>
    </lineage>
</organism>
<protein>
    <submittedName>
        <fullName evidence="1">Uncharacterized protein</fullName>
    </submittedName>
</protein>
<dbReference type="AlphaFoldDB" id="A0A919MPP3"/>
<dbReference type="Proteomes" id="UP000647172">
    <property type="component" value="Unassembled WGS sequence"/>
</dbReference>
<evidence type="ECO:0000313" key="1">
    <source>
        <dbReference type="EMBL" id="GIE52282.1"/>
    </source>
</evidence>
<evidence type="ECO:0000313" key="2">
    <source>
        <dbReference type="Proteomes" id="UP000647172"/>
    </source>
</evidence>
<gene>
    <name evidence="1" type="ORF">Ani05nite_58160</name>
</gene>
<name>A0A919MPP3_9ACTN</name>